<feature type="compositionally biased region" description="Basic and acidic residues" evidence="1">
    <location>
        <begin position="178"/>
        <end position="190"/>
    </location>
</feature>
<dbReference type="EMBL" id="CAJPEV010000953">
    <property type="protein sequence ID" value="CAG0889737.1"/>
    <property type="molecule type" value="Genomic_DNA"/>
</dbReference>
<gene>
    <name evidence="2" type="ORF">DSTB1V02_LOCUS5654</name>
</gene>
<accession>A0A7R8X846</accession>
<reference evidence="2" key="1">
    <citation type="submission" date="2020-11" db="EMBL/GenBank/DDBJ databases">
        <authorList>
            <person name="Tran Van P."/>
        </authorList>
    </citation>
    <scope>NUCLEOTIDE SEQUENCE</scope>
</reference>
<dbReference type="Proteomes" id="UP000677054">
    <property type="component" value="Unassembled WGS sequence"/>
</dbReference>
<feature type="region of interest" description="Disordered" evidence="1">
    <location>
        <begin position="177"/>
        <end position="307"/>
    </location>
</feature>
<dbReference type="EMBL" id="LR900470">
    <property type="protein sequence ID" value="CAD7245788.1"/>
    <property type="molecule type" value="Genomic_DNA"/>
</dbReference>
<sequence length="307" mass="32716">MSRRSAALHGRRRSSADKQSQPIIEKVSQLPVVTISKTSSSREETGIDGNSSSGQQEIKAANCVTDGGDQKFRVPGVHSDERDRRRKLRHLRNKLRSDEDGEEVAISPGNSRTSSIDGVYAISGSRRHPFKVIEADSLSLQSAISLGKIGRILGGSEPSIAGLGGTAASFKDATISHQADDKTDSPHDISHCPNLPPAQPTGNGSLEKQATVRPTPLVLPAFPSPPEEDEERSESPLTPVIPILQEPDLVASTKNNNQGKIPVAPPRKKKSKASTHASPGMSLTPRQPEKVGSFSSVMSSDVSPLSH</sequence>
<proteinExistence type="predicted"/>
<feature type="compositionally biased region" description="Low complexity" evidence="1">
    <location>
        <begin position="291"/>
        <end position="307"/>
    </location>
</feature>
<dbReference type="AlphaFoldDB" id="A0A7R8X846"/>
<dbReference type="OrthoDB" id="1932312at2759"/>
<feature type="compositionally biased region" description="Basic residues" evidence="1">
    <location>
        <begin position="84"/>
        <end position="94"/>
    </location>
</feature>
<feature type="compositionally biased region" description="Basic and acidic residues" evidence="1">
    <location>
        <begin position="68"/>
        <end position="83"/>
    </location>
</feature>
<protein>
    <submittedName>
        <fullName evidence="2">Uncharacterized protein</fullName>
    </submittedName>
</protein>
<name>A0A7R8X846_9CRUS</name>
<feature type="non-terminal residue" evidence="2">
    <location>
        <position position="1"/>
    </location>
</feature>
<keyword evidence="3" id="KW-1185">Reference proteome</keyword>
<feature type="region of interest" description="Disordered" evidence="1">
    <location>
        <begin position="1"/>
        <end position="110"/>
    </location>
</feature>
<evidence type="ECO:0000256" key="1">
    <source>
        <dbReference type="SAM" id="MobiDB-lite"/>
    </source>
</evidence>
<evidence type="ECO:0000313" key="2">
    <source>
        <dbReference type="EMBL" id="CAD7245788.1"/>
    </source>
</evidence>
<evidence type="ECO:0000313" key="3">
    <source>
        <dbReference type="Proteomes" id="UP000677054"/>
    </source>
</evidence>
<organism evidence="2">
    <name type="scientific">Darwinula stevensoni</name>
    <dbReference type="NCBI Taxonomy" id="69355"/>
    <lineage>
        <taxon>Eukaryota</taxon>
        <taxon>Metazoa</taxon>
        <taxon>Ecdysozoa</taxon>
        <taxon>Arthropoda</taxon>
        <taxon>Crustacea</taxon>
        <taxon>Oligostraca</taxon>
        <taxon>Ostracoda</taxon>
        <taxon>Podocopa</taxon>
        <taxon>Podocopida</taxon>
        <taxon>Darwinulocopina</taxon>
        <taxon>Darwinuloidea</taxon>
        <taxon>Darwinulidae</taxon>
        <taxon>Darwinula</taxon>
    </lineage>
</organism>